<gene>
    <name evidence="2" type="primary">azoB_10</name>
    <name evidence="2" type="ORF">NRB56_52030</name>
</gene>
<dbReference type="InterPro" id="IPR036291">
    <property type="entry name" value="NAD(P)-bd_dom_sf"/>
</dbReference>
<dbReference type="PANTHER" id="PTHR43162">
    <property type="match status" value="1"/>
</dbReference>
<dbReference type="SUPFAM" id="SSF51735">
    <property type="entry name" value="NAD(P)-binding Rossmann-fold domains"/>
    <property type="match status" value="1"/>
</dbReference>
<dbReference type="EMBL" id="WEGI01000011">
    <property type="protein sequence ID" value="MQY29612.1"/>
    <property type="molecule type" value="Genomic_DNA"/>
</dbReference>
<evidence type="ECO:0000259" key="1">
    <source>
        <dbReference type="Pfam" id="PF13460"/>
    </source>
</evidence>
<dbReference type="Proteomes" id="UP000431401">
    <property type="component" value="Unassembled WGS sequence"/>
</dbReference>
<keyword evidence="3" id="KW-1185">Reference proteome</keyword>
<sequence>MTYLVTGARGQVGRAVIASLLAAGESVRATSSRPDAATLPGGVPVLGLDPADPDSATAAFDGIERAFLYAAHDGIDALIAAAKAAGVQHITLLSSVAAETPGNPIGDRHLAVERPWQEAGLPLTILRPGAFAGNARMWLSGADDVVRLPFPEAQQNPIHEADLADAAVTSLTEPGHAGKIYPLTGPESLSIRRMVELLAEATGRPLRIERISYEQAAQFLFRPVLDMWAAGGDGPVPVGPTSESVTGRPARTFAQWAADHAAEFRSAAV</sequence>
<dbReference type="InterPro" id="IPR051604">
    <property type="entry name" value="Ergot_Alk_Oxidoreductase"/>
</dbReference>
<dbReference type="Gene3D" id="3.40.50.720">
    <property type="entry name" value="NAD(P)-binding Rossmann-like Domain"/>
    <property type="match status" value="1"/>
</dbReference>
<dbReference type="EC" id="1.7.-.-" evidence="2"/>
<reference evidence="2 3" key="1">
    <citation type="submission" date="2019-10" db="EMBL/GenBank/DDBJ databases">
        <title>Nocardia macrotermitis sp. nov. and Nocardia aurantia sp. nov., isolated from the gut of fungus growing-termite Macrotermes natalensis.</title>
        <authorList>
            <person name="Benndorf R."/>
            <person name="Schwitalla J."/>
            <person name="Martin K."/>
            <person name="De Beer W."/>
            <person name="Kaster A.-K."/>
            <person name="Vollmers J."/>
            <person name="Poulsen M."/>
            <person name="Beemelmanns C."/>
        </authorList>
    </citation>
    <scope>NUCLEOTIDE SEQUENCE [LARGE SCALE GENOMIC DNA]</scope>
    <source>
        <strain evidence="2 3">RB56</strain>
    </source>
</reference>
<feature type="domain" description="NAD(P)-binding" evidence="1">
    <location>
        <begin position="7"/>
        <end position="174"/>
    </location>
</feature>
<name>A0A7K0DWE1_9NOCA</name>
<dbReference type="GO" id="GO:0016491">
    <property type="term" value="F:oxidoreductase activity"/>
    <property type="evidence" value="ECO:0007669"/>
    <property type="project" value="UniProtKB-KW"/>
</dbReference>
<dbReference type="InterPro" id="IPR016040">
    <property type="entry name" value="NAD(P)-bd_dom"/>
</dbReference>
<dbReference type="RefSeq" id="WP_153346550.1">
    <property type="nucleotide sequence ID" value="NZ_WEGI01000011.1"/>
</dbReference>
<keyword evidence="2" id="KW-0560">Oxidoreductase</keyword>
<dbReference type="Pfam" id="PF13460">
    <property type="entry name" value="NAD_binding_10"/>
    <property type="match status" value="1"/>
</dbReference>
<proteinExistence type="predicted"/>
<dbReference type="OrthoDB" id="3510772at2"/>
<accession>A0A7K0DWE1</accession>
<evidence type="ECO:0000313" key="2">
    <source>
        <dbReference type="EMBL" id="MQY29612.1"/>
    </source>
</evidence>
<dbReference type="PANTHER" id="PTHR43162:SF1">
    <property type="entry name" value="PRESTALK A DIFFERENTIATION PROTEIN A"/>
    <property type="match status" value="1"/>
</dbReference>
<evidence type="ECO:0000313" key="3">
    <source>
        <dbReference type="Proteomes" id="UP000431401"/>
    </source>
</evidence>
<comment type="caution">
    <text evidence="2">The sequence shown here is derived from an EMBL/GenBank/DDBJ whole genome shotgun (WGS) entry which is preliminary data.</text>
</comment>
<organism evidence="2 3">
    <name type="scientific">Nocardia aurantia</name>
    <dbReference type="NCBI Taxonomy" id="2585199"/>
    <lineage>
        <taxon>Bacteria</taxon>
        <taxon>Bacillati</taxon>
        <taxon>Actinomycetota</taxon>
        <taxon>Actinomycetes</taxon>
        <taxon>Mycobacteriales</taxon>
        <taxon>Nocardiaceae</taxon>
        <taxon>Nocardia</taxon>
    </lineage>
</organism>
<protein>
    <submittedName>
        <fullName evidence="2">NAD(P)H azoreductase</fullName>
        <ecNumber evidence="2">1.7.-.-</ecNumber>
    </submittedName>
</protein>
<dbReference type="AlphaFoldDB" id="A0A7K0DWE1"/>